<dbReference type="Gene3D" id="3.30.470.20">
    <property type="entry name" value="ATP-grasp fold, B domain"/>
    <property type="match status" value="1"/>
</dbReference>
<organism evidence="6 7">
    <name type="scientific">Adlercreutzia equolifaciens subsp. celatus</name>
    <dbReference type="NCBI Taxonomy" id="394340"/>
    <lineage>
        <taxon>Bacteria</taxon>
        <taxon>Bacillati</taxon>
        <taxon>Actinomycetota</taxon>
        <taxon>Coriobacteriia</taxon>
        <taxon>Eggerthellales</taxon>
        <taxon>Eggerthellaceae</taxon>
        <taxon>Adlercreutzia</taxon>
    </lineage>
</organism>
<keyword evidence="1" id="KW-0436">Ligase</keyword>
<keyword evidence="3 4" id="KW-0067">ATP-binding</keyword>
<dbReference type="RefSeq" id="WP_114548166.1">
    <property type="nucleotide sequence ID" value="NZ_PPUT01000001.1"/>
</dbReference>
<dbReference type="EMBL" id="PPUT01000001">
    <property type="protein sequence ID" value="RDC46923.1"/>
    <property type="molecule type" value="Genomic_DNA"/>
</dbReference>
<keyword evidence="2 4" id="KW-0547">Nucleotide-binding</keyword>
<accession>A0A369P481</accession>
<dbReference type="AlphaFoldDB" id="A0A369P481"/>
<reference evidence="6 7" key="1">
    <citation type="journal article" date="2018" name="Elife">
        <title>Discovery and characterization of a prevalent human gut bacterial enzyme sufficient for the inactivation of a family of plant toxins.</title>
        <authorList>
            <person name="Koppel N."/>
            <person name="Bisanz J.E."/>
            <person name="Pandelia M.E."/>
            <person name="Turnbaugh P.J."/>
            <person name="Balskus E.P."/>
        </authorList>
    </citation>
    <scope>NUCLEOTIDE SEQUENCE [LARGE SCALE GENOMIC DNA]</scope>
    <source>
        <strain evidence="6 7">OB21 GAM 11</strain>
    </source>
</reference>
<feature type="domain" description="ATP-grasp" evidence="5">
    <location>
        <begin position="88"/>
        <end position="297"/>
    </location>
</feature>
<evidence type="ECO:0000256" key="3">
    <source>
        <dbReference type="ARBA" id="ARBA00022840"/>
    </source>
</evidence>
<dbReference type="Proteomes" id="UP000253805">
    <property type="component" value="Unassembled WGS sequence"/>
</dbReference>
<dbReference type="Pfam" id="PF13535">
    <property type="entry name" value="ATP-grasp_4"/>
    <property type="match status" value="1"/>
</dbReference>
<sequence>MIILDEPYASVPLLDWMEASAHPVLTNEFTEKLTAGGRALNLVDAAECARRLEAGERIYTNSENALAWILDHVENPTLTDAIRLFKDKAAMREKLEPLSPGLFHETVDRAGLEAVNVADLPLPVVLKPSVGFCSMGVYVIEEPEDWAAAVADIARREDGWHERYPESVVGSSEYLIEGYLAGTEYALDAYFDEDGAPHILNILRHDFAGPEDTSDRMYLTDGAIVDAWDDRFTAWLAAVNKVVGARSIPVHVELRVDEDTIAPIEFNPLRFAGLGGTDVAFYGVGLRTYEAFLEDTPVDLAALYAAHPGKVYSMSLLNPAPEADLARPFDGAALCERFSHVLAYHGFDPVTVGFYGFLFLETDAEGTGADERDWLLRSDLMEFVGGAL</sequence>
<evidence type="ECO:0000256" key="1">
    <source>
        <dbReference type="ARBA" id="ARBA00022598"/>
    </source>
</evidence>
<evidence type="ECO:0000259" key="5">
    <source>
        <dbReference type="PROSITE" id="PS50975"/>
    </source>
</evidence>
<dbReference type="InterPro" id="IPR052032">
    <property type="entry name" value="ATP-dep_AA_Ligase"/>
</dbReference>
<dbReference type="SUPFAM" id="SSF56059">
    <property type="entry name" value="Glutathione synthetase ATP-binding domain-like"/>
    <property type="match status" value="1"/>
</dbReference>
<name>A0A369P481_9ACTN</name>
<dbReference type="InterPro" id="IPR011761">
    <property type="entry name" value="ATP-grasp"/>
</dbReference>
<protein>
    <submittedName>
        <fullName evidence="6">ATP-grasp domain-containing protein</fullName>
    </submittedName>
</protein>
<evidence type="ECO:0000256" key="2">
    <source>
        <dbReference type="ARBA" id="ARBA00022741"/>
    </source>
</evidence>
<dbReference type="PROSITE" id="PS50975">
    <property type="entry name" value="ATP_GRASP"/>
    <property type="match status" value="1"/>
</dbReference>
<dbReference type="GO" id="GO:0016874">
    <property type="term" value="F:ligase activity"/>
    <property type="evidence" value="ECO:0007669"/>
    <property type="project" value="UniProtKB-KW"/>
</dbReference>
<gene>
    <name evidence="6" type="ORF">C1850_00275</name>
</gene>
<evidence type="ECO:0000313" key="6">
    <source>
        <dbReference type="EMBL" id="RDC46923.1"/>
    </source>
</evidence>
<comment type="caution">
    <text evidence="6">The sequence shown here is derived from an EMBL/GenBank/DDBJ whole genome shotgun (WGS) entry which is preliminary data.</text>
</comment>
<evidence type="ECO:0000256" key="4">
    <source>
        <dbReference type="PROSITE-ProRule" id="PRU00409"/>
    </source>
</evidence>
<dbReference type="GO" id="GO:0046872">
    <property type="term" value="F:metal ion binding"/>
    <property type="evidence" value="ECO:0007669"/>
    <property type="project" value="InterPro"/>
</dbReference>
<proteinExistence type="predicted"/>
<dbReference type="PANTHER" id="PTHR43585:SF2">
    <property type="entry name" value="ATP-GRASP ENZYME FSQD"/>
    <property type="match status" value="1"/>
</dbReference>
<evidence type="ECO:0000313" key="7">
    <source>
        <dbReference type="Proteomes" id="UP000253805"/>
    </source>
</evidence>
<dbReference type="GO" id="GO:0005524">
    <property type="term" value="F:ATP binding"/>
    <property type="evidence" value="ECO:0007669"/>
    <property type="project" value="UniProtKB-UniRule"/>
</dbReference>
<dbReference type="PANTHER" id="PTHR43585">
    <property type="entry name" value="FUMIPYRROLE BIOSYNTHESIS PROTEIN C"/>
    <property type="match status" value="1"/>
</dbReference>